<name>A0A1H8YR25_9PSEU</name>
<gene>
    <name evidence="3" type="ORF">SAMN04489732_1514</name>
</gene>
<reference evidence="3 4" key="1">
    <citation type="submission" date="2016-10" db="EMBL/GenBank/DDBJ databases">
        <authorList>
            <person name="de Groot N.N."/>
        </authorList>
    </citation>
    <scope>NUCLEOTIDE SEQUENCE [LARGE SCALE GENOMIC DNA]</scope>
    <source>
        <strain evidence="3 4">DSM 44993</strain>
    </source>
</reference>
<evidence type="ECO:0000313" key="4">
    <source>
        <dbReference type="Proteomes" id="UP000198582"/>
    </source>
</evidence>
<dbReference type="Proteomes" id="UP000198582">
    <property type="component" value="Unassembled WGS sequence"/>
</dbReference>
<dbReference type="EMBL" id="FOEF01000051">
    <property type="protein sequence ID" value="SEP54502.1"/>
    <property type="molecule type" value="Genomic_DNA"/>
</dbReference>
<sequence length="136" mass="14034">MNTRILRAAAAGIAFTAMTLAACSPGSPSPPPSRPPAPTASVNTPPPDQRGPEVTVEGTVAWRTDHVGCAEMVTTAGQQLRITGQMATDRERAVFGGAAPSERVRITGYAFVPLNSATPCGGGLPFVAEKVEPVHQ</sequence>
<organism evidence="3 4">
    <name type="scientific">Amycolatopsis saalfeldensis</name>
    <dbReference type="NCBI Taxonomy" id="394193"/>
    <lineage>
        <taxon>Bacteria</taxon>
        <taxon>Bacillati</taxon>
        <taxon>Actinomycetota</taxon>
        <taxon>Actinomycetes</taxon>
        <taxon>Pseudonocardiales</taxon>
        <taxon>Pseudonocardiaceae</taxon>
        <taxon>Amycolatopsis</taxon>
    </lineage>
</organism>
<feature type="chain" id="PRO_5038579627" description="Lipoprotein" evidence="2">
    <location>
        <begin position="22"/>
        <end position="136"/>
    </location>
</feature>
<evidence type="ECO:0000313" key="3">
    <source>
        <dbReference type="EMBL" id="SEP54502.1"/>
    </source>
</evidence>
<accession>A0A1H8YR25</accession>
<keyword evidence="4" id="KW-1185">Reference proteome</keyword>
<protein>
    <recommendedName>
        <fullName evidence="5">Lipoprotein</fullName>
    </recommendedName>
</protein>
<feature type="signal peptide" evidence="2">
    <location>
        <begin position="1"/>
        <end position="21"/>
    </location>
</feature>
<proteinExistence type="predicted"/>
<dbReference type="AlphaFoldDB" id="A0A1H8YR25"/>
<dbReference type="PROSITE" id="PS51257">
    <property type="entry name" value="PROKAR_LIPOPROTEIN"/>
    <property type="match status" value="1"/>
</dbReference>
<feature type="compositionally biased region" description="Pro residues" evidence="1">
    <location>
        <begin position="27"/>
        <end position="49"/>
    </location>
</feature>
<evidence type="ECO:0000256" key="1">
    <source>
        <dbReference type="SAM" id="MobiDB-lite"/>
    </source>
</evidence>
<evidence type="ECO:0000256" key="2">
    <source>
        <dbReference type="SAM" id="SignalP"/>
    </source>
</evidence>
<keyword evidence="2" id="KW-0732">Signal</keyword>
<feature type="region of interest" description="Disordered" evidence="1">
    <location>
        <begin position="23"/>
        <end position="54"/>
    </location>
</feature>
<evidence type="ECO:0008006" key="5">
    <source>
        <dbReference type="Google" id="ProtNLM"/>
    </source>
</evidence>